<dbReference type="RefSeq" id="WP_101966310.1">
    <property type="nucleotide sequence ID" value="NZ_PDFK01000001.1"/>
</dbReference>
<dbReference type="InterPro" id="IPR011990">
    <property type="entry name" value="TPR-like_helical_dom_sf"/>
</dbReference>
<dbReference type="CDD" id="cd01949">
    <property type="entry name" value="GGDEF"/>
    <property type="match status" value="1"/>
</dbReference>
<dbReference type="SMART" id="SM00028">
    <property type="entry name" value="TPR"/>
    <property type="match status" value="1"/>
</dbReference>
<dbReference type="PANTHER" id="PTHR45138:SF9">
    <property type="entry name" value="DIGUANYLATE CYCLASE DGCM-RELATED"/>
    <property type="match status" value="1"/>
</dbReference>
<dbReference type="SUPFAM" id="SSF48452">
    <property type="entry name" value="TPR-like"/>
    <property type="match status" value="2"/>
</dbReference>
<dbReference type="InterPro" id="IPR029787">
    <property type="entry name" value="Nucleotide_cyclase"/>
</dbReference>
<keyword evidence="1" id="KW-0802">TPR repeat</keyword>
<dbReference type="AlphaFoldDB" id="A0A2I0V3C2"/>
<dbReference type="NCBIfam" id="TIGR00254">
    <property type="entry name" value="GGDEF"/>
    <property type="match status" value="1"/>
</dbReference>
<feature type="repeat" description="TPR" evidence="1">
    <location>
        <begin position="211"/>
        <end position="244"/>
    </location>
</feature>
<dbReference type="InterPro" id="IPR000160">
    <property type="entry name" value="GGDEF_dom"/>
</dbReference>
<evidence type="ECO:0000313" key="4">
    <source>
        <dbReference type="Proteomes" id="UP000234956"/>
    </source>
</evidence>
<dbReference type="EMBL" id="PDFK01000001">
    <property type="protein sequence ID" value="PKU52805.1"/>
    <property type="molecule type" value="Genomic_DNA"/>
</dbReference>
<proteinExistence type="predicted"/>
<evidence type="ECO:0000256" key="1">
    <source>
        <dbReference type="PROSITE-ProRule" id="PRU00339"/>
    </source>
</evidence>
<protein>
    <recommendedName>
        <fullName evidence="2">GGDEF domain-containing protein</fullName>
    </recommendedName>
</protein>
<dbReference type="Gene3D" id="3.30.70.270">
    <property type="match status" value="1"/>
</dbReference>
<dbReference type="GO" id="GO:0043709">
    <property type="term" value="P:cell adhesion involved in single-species biofilm formation"/>
    <property type="evidence" value="ECO:0007669"/>
    <property type="project" value="TreeGrafter"/>
</dbReference>
<accession>A0A2I0V3C2</accession>
<name>A0A2I0V3C2_9BACI</name>
<dbReference type="PANTHER" id="PTHR45138">
    <property type="entry name" value="REGULATORY COMPONENTS OF SENSORY TRANSDUCTION SYSTEM"/>
    <property type="match status" value="1"/>
</dbReference>
<dbReference type="PROSITE" id="PS50005">
    <property type="entry name" value="TPR"/>
    <property type="match status" value="1"/>
</dbReference>
<dbReference type="InterPro" id="IPR050469">
    <property type="entry name" value="Diguanylate_Cyclase"/>
</dbReference>
<dbReference type="SUPFAM" id="SSF55073">
    <property type="entry name" value="Nucleotide cyclase"/>
    <property type="match status" value="1"/>
</dbReference>
<dbReference type="InterPro" id="IPR019734">
    <property type="entry name" value="TPR_rpt"/>
</dbReference>
<dbReference type="GO" id="GO:0052621">
    <property type="term" value="F:diguanylate cyclase activity"/>
    <property type="evidence" value="ECO:0007669"/>
    <property type="project" value="TreeGrafter"/>
</dbReference>
<dbReference type="InterPro" id="IPR043128">
    <property type="entry name" value="Rev_trsase/Diguanyl_cyclase"/>
</dbReference>
<gene>
    <name evidence="3" type="ORF">CRI88_00300</name>
</gene>
<comment type="caution">
    <text evidence="3">The sequence shown here is derived from an EMBL/GenBank/DDBJ whole genome shotgun (WGS) entry which is preliminary data.</text>
</comment>
<dbReference type="Pfam" id="PF00990">
    <property type="entry name" value="GGDEF"/>
    <property type="match status" value="1"/>
</dbReference>
<sequence length="474" mass="55087">MKLTLEELNKTIMEMRTKGFLTEALKLADQGLLVALESKNYAYVLDLYYQKILVHHSLGDTLSMVSLMHDYEAICQKYGSSKDLMHYHLIMSLIYDLVGIREKTVEMTKKSIAYAQELQNAIMLVRCHNNLCYLEVEKGCTKEALQAGLLARTYNQSLSKTMPDLAKLHDIRINNNLADVYILEGDFKTGKALLDSTLSSDIIHQHKREKVAALFGYGFLYEKQQKLEEAVPYYKKAVELAKSYGDKPTTKKVMRLLLDVLYQLNWRDEIFDVQREYIDLTEKMSVANLLQQVMNLEFKRQKEKLEKKAHYDPLTGVLNRHFLDHELHEWLNIAEMTQSYVCITVLDIDHFKLFNDMHGHLFGDMALQLLAKGLKNFLHKEDVKIIRYGGDEFILCIKHQQKDYIKTLVNNTHAYLLTLKLEQEHQSYPLKVSMGACVNNQQNYQYKELFERADSCLYEAKDNGRASYVLCELS</sequence>
<reference evidence="3 4" key="1">
    <citation type="submission" date="2017-10" db="EMBL/GenBank/DDBJ databases">
        <title>Draft genome of Lysinibacillus fusiformis strain Juneja, a laboratory-derived pathogen of Drosophila melanogaster.</title>
        <authorList>
            <person name="Smith B.R."/>
            <person name="Unckless R.L."/>
        </authorList>
    </citation>
    <scope>NUCLEOTIDE SEQUENCE [LARGE SCALE GENOMIC DNA]</scope>
    <source>
        <strain evidence="3 4">Juneja</strain>
    </source>
</reference>
<dbReference type="Proteomes" id="UP000234956">
    <property type="component" value="Unassembled WGS sequence"/>
</dbReference>
<feature type="domain" description="GGDEF" evidence="2">
    <location>
        <begin position="339"/>
        <end position="473"/>
    </location>
</feature>
<dbReference type="SMART" id="SM00267">
    <property type="entry name" value="GGDEF"/>
    <property type="match status" value="1"/>
</dbReference>
<dbReference type="GO" id="GO:0005886">
    <property type="term" value="C:plasma membrane"/>
    <property type="evidence" value="ECO:0007669"/>
    <property type="project" value="TreeGrafter"/>
</dbReference>
<dbReference type="Pfam" id="PF13424">
    <property type="entry name" value="TPR_12"/>
    <property type="match status" value="1"/>
</dbReference>
<dbReference type="GO" id="GO:1902201">
    <property type="term" value="P:negative regulation of bacterial-type flagellum-dependent cell motility"/>
    <property type="evidence" value="ECO:0007669"/>
    <property type="project" value="TreeGrafter"/>
</dbReference>
<dbReference type="PROSITE" id="PS50887">
    <property type="entry name" value="GGDEF"/>
    <property type="match status" value="1"/>
</dbReference>
<evidence type="ECO:0000259" key="2">
    <source>
        <dbReference type="PROSITE" id="PS50887"/>
    </source>
</evidence>
<evidence type="ECO:0000313" key="3">
    <source>
        <dbReference type="EMBL" id="PKU52805.1"/>
    </source>
</evidence>
<organism evidence="3 4">
    <name type="scientific">Lysinibacillus fusiformis</name>
    <dbReference type="NCBI Taxonomy" id="28031"/>
    <lineage>
        <taxon>Bacteria</taxon>
        <taxon>Bacillati</taxon>
        <taxon>Bacillota</taxon>
        <taxon>Bacilli</taxon>
        <taxon>Bacillales</taxon>
        <taxon>Bacillaceae</taxon>
        <taxon>Lysinibacillus</taxon>
    </lineage>
</organism>
<dbReference type="Gene3D" id="1.25.40.10">
    <property type="entry name" value="Tetratricopeptide repeat domain"/>
    <property type="match status" value="1"/>
</dbReference>